<keyword evidence="3" id="KW-0378">Hydrolase</keyword>
<protein>
    <submittedName>
        <fullName evidence="3">Putative flap endonuclease-1-like 5' DNA nuclease</fullName>
    </submittedName>
</protein>
<organism evidence="3 4">
    <name type="scientific">Stakelama sediminis</name>
    <dbReference type="NCBI Taxonomy" id="463200"/>
    <lineage>
        <taxon>Bacteria</taxon>
        <taxon>Pseudomonadati</taxon>
        <taxon>Pseudomonadota</taxon>
        <taxon>Alphaproteobacteria</taxon>
        <taxon>Sphingomonadales</taxon>
        <taxon>Sphingomonadaceae</taxon>
        <taxon>Stakelama</taxon>
    </lineage>
</organism>
<keyword evidence="2" id="KW-0812">Transmembrane</keyword>
<name>A0A840YVN9_9SPHN</name>
<keyword evidence="2" id="KW-0472">Membrane</keyword>
<evidence type="ECO:0000313" key="4">
    <source>
        <dbReference type="Proteomes" id="UP000554342"/>
    </source>
</evidence>
<evidence type="ECO:0000256" key="2">
    <source>
        <dbReference type="SAM" id="Phobius"/>
    </source>
</evidence>
<feature type="region of interest" description="Disordered" evidence="1">
    <location>
        <begin position="57"/>
        <end position="133"/>
    </location>
</feature>
<proteinExistence type="predicted"/>
<keyword evidence="3" id="KW-0255">Endonuclease</keyword>
<feature type="compositionally biased region" description="Basic and acidic residues" evidence="1">
    <location>
        <begin position="57"/>
        <end position="66"/>
    </location>
</feature>
<gene>
    <name evidence="3" type="ORF">FHR23_000533</name>
</gene>
<dbReference type="AlphaFoldDB" id="A0A840YVN9"/>
<evidence type="ECO:0000256" key="1">
    <source>
        <dbReference type="SAM" id="MobiDB-lite"/>
    </source>
</evidence>
<keyword evidence="4" id="KW-1185">Reference proteome</keyword>
<keyword evidence="3" id="KW-0540">Nuclease</keyword>
<feature type="transmembrane region" description="Helical" evidence="2">
    <location>
        <begin position="20"/>
        <end position="42"/>
    </location>
</feature>
<evidence type="ECO:0000313" key="3">
    <source>
        <dbReference type="EMBL" id="MBB5717626.1"/>
    </source>
</evidence>
<accession>A0A840YVN9</accession>
<comment type="caution">
    <text evidence="3">The sequence shown here is derived from an EMBL/GenBank/DDBJ whole genome shotgun (WGS) entry which is preliminary data.</text>
</comment>
<dbReference type="Proteomes" id="UP000554342">
    <property type="component" value="Unassembled WGS sequence"/>
</dbReference>
<sequence length="208" mass="22271">MDEQQAQSPVGVADHMLPFTITHLILIALFAIAVIIAIWWGVRMRRKNNEALHELEEEQRLERADADAPVQEKAPPPPPIKTAPPPVAPPPPPIADSETVAKAPAPATPPAPAPQPSAPAKPQAATSSGGDDLLMLKGVGPKLATKLNELGIIRFEQIATLTPDQAAALDGQLGNFKGRMARDRWQEQAEFLAKGDREGFEAKFGKLG</sequence>
<dbReference type="RefSeq" id="WP_221227329.1">
    <property type="nucleotide sequence ID" value="NZ_BAABIF010000004.1"/>
</dbReference>
<dbReference type="EMBL" id="JACIJI010000001">
    <property type="protein sequence ID" value="MBB5717626.1"/>
    <property type="molecule type" value="Genomic_DNA"/>
</dbReference>
<reference evidence="3 4" key="1">
    <citation type="submission" date="2020-08" db="EMBL/GenBank/DDBJ databases">
        <title>Genomic Encyclopedia of Type Strains, Phase IV (KMG-IV): sequencing the most valuable type-strain genomes for metagenomic binning, comparative biology and taxonomic classification.</title>
        <authorList>
            <person name="Goeker M."/>
        </authorList>
    </citation>
    <scope>NUCLEOTIDE SEQUENCE [LARGE SCALE GENOMIC DNA]</scope>
    <source>
        <strain evidence="3 4">DSM 27203</strain>
    </source>
</reference>
<dbReference type="GO" id="GO:0004519">
    <property type="term" value="F:endonuclease activity"/>
    <property type="evidence" value="ECO:0007669"/>
    <property type="project" value="UniProtKB-KW"/>
</dbReference>
<dbReference type="Gene3D" id="1.10.150.20">
    <property type="entry name" value="5' to 3' exonuclease, C-terminal subdomain"/>
    <property type="match status" value="1"/>
</dbReference>
<feature type="compositionally biased region" description="Pro residues" evidence="1">
    <location>
        <begin position="106"/>
        <end position="119"/>
    </location>
</feature>
<feature type="compositionally biased region" description="Pro residues" evidence="1">
    <location>
        <begin position="74"/>
        <end position="94"/>
    </location>
</feature>
<keyword evidence="2" id="KW-1133">Transmembrane helix</keyword>